<dbReference type="GO" id="GO:0016020">
    <property type="term" value="C:membrane"/>
    <property type="evidence" value="ECO:0007669"/>
    <property type="project" value="InterPro"/>
</dbReference>
<evidence type="ECO:0000256" key="1">
    <source>
        <dbReference type="SAM" id="Phobius"/>
    </source>
</evidence>
<feature type="transmembrane region" description="Helical" evidence="1">
    <location>
        <begin position="141"/>
        <end position="161"/>
    </location>
</feature>
<keyword evidence="1" id="KW-1133">Transmembrane helix</keyword>
<dbReference type="Pfam" id="PF01478">
    <property type="entry name" value="Peptidase_A24"/>
    <property type="match status" value="1"/>
</dbReference>
<accession>A0A2T0VYA9</accession>
<evidence type="ECO:0000259" key="2">
    <source>
        <dbReference type="Pfam" id="PF01478"/>
    </source>
</evidence>
<dbReference type="Gene3D" id="1.20.120.1220">
    <property type="match status" value="1"/>
</dbReference>
<feature type="domain" description="Prepilin type IV endopeptidase peptidase" evidence="2">
    <location>
        <begin position="16"/>
        <end position="116"/>
    </location>
</feature>
<dbReference type="Proteomes" id="UP000238007">
    <property type="component" value="Unassembled WGS sequence"/>
</dbReference>
<dbReference type="EMBL" id="PVTP01000007">
    <property type="protein sequence ID" value="PRY76957.1"/>
    <property type="molecule type" value="Genomic_DNA"/>
</dbReference>
<organism evidence="3 4">
    <name type="scientific">Yoonia maritima</name>
    <dbReference type="NCBI Taxonomy" id="1435347"/>
    <lineage>
        <taxon>Bacteria</taxon>
        <taxon>Pseudomonadati</taxon>
        <taxon>Pseudomonadota</taxon>
        <taxon>Alphaproteobacteria</taxon>
        <taxon>Rhodobacterales</taxon>
        <taxon>Paracoccaceae</taxon>
        <taxon>Yoonia</taxon>
    </lineage>
</organism>
<evidence type="ECO:0000313" key="3">
    <source>
        <dbReference type="EMBL" id="PRY76957.1"/>
    </source>
</evidence>
<dbReference type="InterPro" id="IPR000045">
    <property type="entry name" value="Prepilin_IV_endopep_pep"/>
</dbReference>
<gene>
    <name evidence="3" type="ORF">CLV80_107134</name>
</gene>
<dbReference type="OrthoDB" id="7709484at2"/>
<evidence type="ECO:0000313" key="4">
    <source>
        <dbReference type="Proteomes" id="UP000238007"/>
    </source>
</evidence>
<feature type="transmembrane region" description="Helical" evidence="1">
    <location>
        <begin position="6"/>
        <end position="24"/>
    </location>
</feature>
<comment type="caution">
    <text evidence="3">The sequence shown here is derived from an EMBL/GenBank/DDBJ whole genome shotgun (WGS) entry which is preliminary data.</text>
</comment>
<protein>
    <submittedName>
        <fullName evidence="3">Prepilin peptidase CpaA</fullName>
    </submittedName>
</protein>
<dbReference type="GO" id="GO:0004190">
    <property type="term" value="F:aspartic-type endopeptidase activity"/>
    <property type="evidence" value="ECO:0007669"/>
    <property type="project" value="InterPro"/>
</dbReference>
<sequence length="162" mass="17858">MGLTAYAALWFLPAVIPIAIFVAWNDMRSMKIPNIASGALLLSYAILGIFALPFDLYLWHWTHFIVVLAVGILFWMSGVIGGGDVKFMAAASPMLSVADLRDIMLIYASCLIAALITHRAVKHSPLRSFAPDWISWEKSKFPKGLALSGTLLCYLLVVAIFR</sequence>
<feature type="transmembrane region" description="Helical" evidence="1">
    <location>
        <begin position="103"/>
        <end position="121"/>
    </location>
</feature>
<keyword evidence="1" id="KW-0812">Transmembrane</keyword>
<keyword evidence="1" id="KW-0472">Membrane</keyword>
<dbReference type="AlphaFoldDB" id="A0A2T0VYA9"/>
<feature type="transmembrane region" description="Helical" evidence="1">
    <location>
        <begin position="60"/>
        <end position="82"/>
    </location>
</feature>
<feature type="transmembrane region" description="Helical" evidence="1">
    <location>
        <begin position="36"/>
        <end position="54"/>
    </location>
</feature>
<keyword evidence="4" id="KW-1185">Reference proteome</keyword>
<proteinExistence type="predicted"/>
<dbReference type="RefSeq" id="WP_106358118.1">
    <property type="nucleotide sequence ID" value="NZ_PVTP01000007.1"/>
</dbReference>
<reference evidence="3 4" key="1">
    <citation type="submission" date="2018-03" db="EMBL/GenBank/DDBJ databases">
        <title>Genomic Encyclopedia of Archaeal and Bacterial Type Strains, Phase II (KMG-II): from individual species to whole genera.</title>
        <authorList>
            <person name="Goeker M."/>
        </authorList>
    </citation>
    <scope>NUCLEOTIDE SEQUENCE [LARGE SCALE GENOMIC DNA]</scope>
    <source>
        <strain evidence="3 4">DSM 101533</strain>
    </source>
</reference>
<name>A0A2T0VYA9_9RHOB</name>